<dbReference type="STRING" id="1428628.WN71_002550"/>
<feature type="transmembrane region" description="Helical" evidence="1">
    <location>
        <begin position="122"/>
        <end position="140"/>
    </location>
</feature>
<keyword evidence="1" id="KW-0472">Membrane</keyword>
<keyword evidence="1" id="KW-0812">Transmembrane</keyword>
<feature type="transmembrane region" description="Helical" evidence="1">
    <location>
        <begin position="189"/>
        <end position="212"/>
    </location>
</feature>
<sequence length="427" mass="44935">MRAEGLRGLGPWAGAAVLVAVAVGMGTGLDRWQGDWAETGRRLHAAACLLGAPLAVAAGCRQGGRERRRGTGELLRTAVRPPLARFLVSGLPVALWAVAGYLVAAVAALLATWPYAQGDRPYPASLPADAVLIAAAALTGQVLGRRVAWWPVAPLAGLAAYAASAAVAYQDPGALGRLAPSADGAYGTVPLWWQPVAMSVWTGSLALTAVLACTVRRRVLAFAPLAAAAVAGVLLVQAGDRLWHERPLAHRQVCDTSTTPRICVDARYAGLLPQVVRALSGVTDRLAGVRGLPVRFEDRPGRPRRDEVELPMLTPVGRTVVRGRLTDPRQYAFEAGAALTGRQDCARTDPRVSAVDDAVQHYLAPNPAEASFDRAAARGDADDRAALASRRAARARLAAMGATERRQWLSAYFATARGCDPGEVPSL</sequence>
<comment type="caution">
    <text evidence="2">The sequence shown here is derived from an EMBL/GenBank/DDBJ whole genome shotgun (WGS) entry which is preliminary data.</text>
</comment>
<feature type="transmembrane region" description="Helical" evidence="1">
    <location>
        <begin position="219"/>
        <end position="238"/>
    </location>
</feature>
<organism evidence="2 3">
    <name type="scientific">Streptomyces mangrovisoli</name>
    <dbReference type="NCBI Taxonomy" id="1428628"/>
    <lineage>
        <taxon>Bacteria</taxon>
        <taxon>Bacillati</taxon>
        <taxon>Actinomycetota</taxon>
        <taxon>Actinomycetes</taxon>
        <taxon>Kitasatosporales</taxon>
        <taxon>Streptomycetaceae</taxon>
        <taxon>Streptomyces</taxon>
    </lineage>
</organism>
<feature type="transmembrane region" description="Helical" evidence="1">
    <location>
        <begin position="12"/>
        <end position="29"/>
    </location>
</feature>
<keyword evidence="3" id="KW-1185">Reference proteome</keyword>
<feature type="transmembrane region" description="Helical" evidence="1">
    <location>
        <begin position="93"/>
        <end position="116"/>
    </location>
</feature>
<gene>
    <name evidence="2" type="ORF">WN71_002550</name>
</gene>
<feature type="transmembrane region" description="Helical" evidence="1">
    <location>
        <begin position="147"/>
        <end position="169"/>
    </location>
</feature>
<evidence type="ECO:0000256" key="1">
    <source>
        <dbReference type="SAM" id="Phobius"/>
    </source>
</evidence>
<evidence type="ECO:0000313" key="3">
    <source>
        <dbReference type="Proteomes" id="UP000034196"/>
    </source>
</evidence>
<name>A0A1J4P3Z9_9ACTN</name>
<evidence type="ECO:0000313" key="2">
    <source>
        <dbReference type="EMBL" id="OIJ69489.1"/>
    </source>
</evidence>
<protein>
    <submittedName>
        <fullName evidence="2">Uncharacterized protein</fullName>
    </submittedName>
</protein>
<dbReference type="EMBL" id="LAVA02000004">
    <property type="protein sequence ID" value="OIJ69489.1"/>
    <property type="molecule type" value="Genomic_DNA"/>
</dbReference>
<feature type="transmembrane region" description="Helical" evidence="1">
    <location>
        <begin position="41"/>
        <end position="60"/>
    </location>
</feature>
<accession>A0A1J4P3Z9</accession>
<dbReference type="Proteomes" id="UP000034196">
    <property type="component" value="Unassembled WGS sequence"/>
</dbReference>
<keyword evidence="1" id="KW-1133">Transmembrane helix</keyword>
<dbReference type="AlphaFoldDB" id="A0A1J4P3Z9"/>
<dbReference type="OrthoDB" id="4119894at2"/>
<proteinExistence type="predicted"/>
<reference evidence="2" key="1">
    <citation type="submission" date="2016-10" db="EMBL/GenBank/DDBJ databases">
        <title>Genome sequence of Streptomyces mangrovisoli MUSC 149.</title>
        <authorList>
            <person name="Lee L.-H."/>
            <person name="Ser H.-L."/>
        </authorList>
    </citation>
    <scope>NUCLEOTIDE SEQUENCE [LARGE SCALE GENOMIC DNA]</scope>
    <source>
        <strain evidence="2">MUSC 149</strain>
    </source>
</reference>